<comment type="caution">
    <text evidence="1">The sequence shown here is derived from an EMBL/GenBank/DDBJ whole genome shotgun (WGS) entry which is preliminary data.</text>
</comment>
<gene>
    <name evidence="1" type="ORF">HNP55_000974</name>
</gene>
<accession>A0A840L8J3</accession>
<evidence type="ECO:0000313" key="2">
    <source>
        <dbReference type="Proteomes" id="UP000562027"/>
    </source>
</evidence>
<dbReference type="AlphaFoldDB" id="A0A840L8J3"/>
<organism evidence="1 2">
    <name type="scientific">Roseateles oligotrophus</name>
    <dbReference type="NCBI Taxonomy" id="1769250"/>
    <lineage>
        <taxon>Bacteria</taxon>
        <taxon>Pseudomonadati</taxon>
        <taxon>Pseudomonadota</taxon>
        <taxon>Betaproteobacteria</taxon>
        <taxon>Burkholderiales</taxon>
        <taxon>Sphaerotilaceae</taxon>
        <taxon>Roseateles</taxon>
    </lineage>
</organism>
<name>A0A840L8J3_9BURK</name>
<dbReference type="EMBL" id="JACHLP010000002">
    <property type="protein sequence ID" value="MBB4842459.1"/>
    <property type="molecule type" value="Genomic_DNA"/>
</dbReference>
<dbReference type="Pfam" id="PF07070">
    <property type="entry name" value="Spo0M"/>
    <property type="match status" value="1"/>
</dbReference>
<evidence type="ECO:0000313" key="1">
    <source>
        <dbReference type="EMBL" id="MBB4842459.1"/>
    </source>
</evidence>
<sequence>MFKKLLAAVGVGGAMVDTVLDKPSLRPGDTLTGKVLIKGGSVPQSIEYVDLVLMTEVEKKINGEEYRASHALQRYRVSGAIQLGAGQDLILPFALGLPLETPVNNAQALASPGFQAYLPRVRAAVWIHTDLAIASARDAEDRDFLDIHPLPQMLQLISAMSQLGYAHISSDVEAGAARFNNIQSSLGCYQEFEFKPSRNSFGGAFGGSSVKEVEITCIPRTEGVHVLLEVDRRYRGDSYRSLLMGADWQHVNWQEQLQRVLA</sequence>
<reference evidence="1 2" key="1">
    <citation type="submission" date="2020-08" db="EMBL/GenBank/DDBJ databases">
        <title>Functional genomics of gut bacteria from endangered species of beetles.</title>
        <authorList>
            <person name="Carlos-Shanley C."/>
        </authorList>
    </citation>
    <scope>NUCLEOTIDE SEQUENCE [LARGE SCALE GENOMIC DNA]</scope>
    <source>
        <strain evidence="1 2">S00239</strain>
    </source>
</reference>
<dbReference type="RefSeq" id="WP_184296795.1">
    <property type="nucleotide sequence ID" value="NZ_JACHLP010000002.1"/>
</dbReference>
<protein>
    <submittedName>
        <fullName evidence="1">Sporulation-control protein</fullName>
    </submittedName>
</protein>
<proteinExistence type="predicted"/>
<dbReference type="PANTHER" id="PTHR40053">
    <property type="entry name" value="SPORULATION-CONTROL PROTEIN SPO0M"/>
    <property type="match status" value="1"/>
</dbReference>
<dbReference type="PANTHER" id="PTHR40053:SF1">
    <property type="entry name" value="SPORULATION-CONTROL PROTEIN SPO0M"/>
    <property type="match status" value="1"/>
</dbReference>
<keyword evidence="2" id="KW-1185">Reference proteome</keyword>
<dbReference type="Proteomes" id="UP000562027">
    <property type="component" value="Unassembled WGS sequence"/>
</dbReference>
<dbReference type="InterPro" id="IPR009776">
    <property type="entry name" value="Spore_0_M"/>
</dbReference>